<dbReference type="CDD" id="cd11296">
    <property type="entry name" value="O-FucT_like"/>
    <property type="match status" value="1"/>
</dbReference>
<dbReference type="InterPro" id="IPR019378">
    <property type="entry name" value="GDP-Fuc_O-FucTrfase"/>
</dbReference>
<keyword evidence="4" id="KW-1133">Transmembrane helix</keyword>
<keyword evidence="1" id="KW-0808">Transferase</keyword>
<gene>
    <name evidence="5" type="ORF">GSI_08855</name>
</gene>
<keyword evidence="6" id="KW-1185">Reference proteome</keyword>
<feature type="transmembrane region" description="Helical" evidence="4">
    <location>
        <begin position="32"/>
        <end position="51"/>
    </location>
</feature>
<dbReference type="AlphaFoldDB" id="A0A2G8S4Y3"/>
<sequence length="509" mass="57808">MAILPIHLPDASWYPAKGDRATLFLRFIARRFLVFGILIAFVLFTISRMFYGREAFLEISGTSQERQHSRWPGVRLPPLYSRYHQYELALPQHHWHATSHEDEPKFFFVPGHTWGLGWGNAMQEILLNAYLSYKSNRANERHSRFVFYNYTWNMDPSQDYSDYSGKPIPSRVPLSALIAVNHIIRIEGPIVGGAFPDGQHAPFAIAEEYYRTICEGRKRVLDREEIHKEIGSSMVDPITKGWVQKLSTVDDQCVEVARGQDGGIYTWIIFGEKDAMHDVWADFAASPIITHFRWSPLVELAFDNNREVFAPTTVFEAPLSTIPYAVPSAQRYAMMKGLLALHIRRGDYAVHCDGLANWSSSFLSFNSLQGLETFRIPEGGGWGENTPENIAIYRRHCFPTVEQIVARVSEVLRSESARGLESVYIMTNGAVPWVEELKTALLNTGSFKHVSSSRDTVLNWEQKYVAQAMDMLVGQRAQVFIGNGWSSVTGGVVVMRQANGFHPDSTRFF</sequence>
<comment type="caution">
    <text evidence="5">The sequence shown here is derived from an EMBL/GenBank/DDBJ whole genome shotgun (WGS) entry which is preliminary data.</text>
</comment>
<dbReference type="Gene3D" id="3.40.50.11350">
    <property type="match status" value="1"/>
</dbReference>
<dbReference type="Proteomes" id="UP000230002">
    <property type="component" value="Unassembled WGS sequence"/>
</dbReference>
<reference evidence="5 6" key="1">
    <citation type="journal article" date="2015" name="Sci. Rep.">
        <title>Chromosome-level genome map provides insights into diverse defense mechanisms in the medicinal fungus Ganoderma sinense.</title>
        <authorList>
            <person name="Zhu Y."/>
            <person name="Xu J."/>
            <person name="Sun C."/>
            <person name="Zhou S."/>
            <person name="Xu H."/>
            <person name="Nelson D.R."/>
            <person name="Qian J."/>
            <person name="Song J."/>
            <person name="Luo H."/>
            <person name="Xiang L."/>
            <person name="Li Y."/>
            <person name="Xu Z."/>
            <person name="Ji A."/>
            <person name="Wang L."/>
            <person name="Lu S."/>
            <person name="Hayward A."/>
            <person name="Sun W."/>
            <person name="Li X."/>
            <person name="Schwartz D.C."/>
            <person name="Wang Y."/>
            <person name="Chen S."/>
        </authorList>
    </citation>
    <scope>NUCLEOTIDE SEQUENCE [LARGE SCALE GENOMIC DNA]</scope>
    <source>
        <strain evidence="5 6">ZZ0214-1</strain>
    </source>
</reference>
<evidence type="ECO:0000313" key="5">
    <source>
        <dbReference type="EMBL" id="PIL28811.1"/>
    </source>
</evidence>
<dbReference type="Pfam" id="PF10250">
    <property type="entry name" value="O-FucT"/>
    <property type="match status" value="1"/>
</dbReference>
<keyword evidence="2" id="KW-0294">Fucose metabolism</keyword>
<name>A0A2G8S4Y3_9APHY</name>
<dbReference type="EMBL" id="AYKW01000023">
    <property type="protein sequence ID" value="PIL28811.1"/>
    <property type="molecule type" value="Genomic_DNA"/>
</dbReference>
<dbReference type="OrthoDB" id="2559662at2759"/>
<keyword evidence="3" id="KW-0119">Carbohydrate metabolism</keyword>
<dbReference type="GO" id="GO:0006004">
    <property type="term" value="P:fucose metabolic process"/>
    <property type="evidence" value="ECO:0007669"/>
    <property type="project" value="UniProtKB-KW"/>
</dbReference>
<accession>A0A2G8S4Y3</accession>
<dbReference type="GO" id="GO:0016740">
    <property type="term" value="F:transferase activity"/>
    <property type="evidence" value="ECO:0007669"/>
    <property type="project" value="UniProtKB-KW"/>
</dbReference>
<evidence type="ECO:0000256" key="3">
    <source>
        <dbReference type="ARBA" id="ARBA00023277"/>
    </source>
</evidence>
<evidence type="ECO:0000256" key="1">
    <source>
        <dbReference type="ARBA" id="ARBA00022679"/>
    </source>
</evidence>
<protein>
    <submittedName>
        <fullName evidence="5">Uncharacterized protein</fullName>
    </submittedName>
</protein>
<evidence type="ECO:0000256" key="4">
    <source>
        <dbReference type="SAM" id="Phobius"/>
    </source>
</evidence>
<organism evidence="5 6">
    <name type="scientific">Ganoderma sinense ZZ0214-1</name>
    <dbReference type="NCBI Taxonomy" id="1077348"/>
    <lineage>
        <taxon>Eukaryota</taxon>
        <taxon>Fungi</taxon>
        <taxon>Dikarya</taxon>
        <taxon>Basidiomycota</taxon>
        <taxon>Agaricomycotina</taxon>
        <taxon>Agaricomycetes</taxon>
        <taxon>Polyporales</taxon>
        <taxon>Polyporaceae</taxon>
        <taxon>Ganoderma</taxon>
    </lineage>
</organism>
<evidence type="ECO:0000256" key="2">
    <source>
        <dbReference type="ARBA" id="ARBA00023253"/>
    </source>
</evidence>
<keyword evidence="4" id="KW-0472">Membrane</keyword>
<evidence type="ECO:0000313" key="6">
    <source>
        <dbReference type="Proteomes" id="UP000230002"/>
    </source>
</evidence>
<proteinExistence type="predicted"/>
<keyword evidence="4" id="KW-0812">Transmembrane</keyword>